<evidence type="ECO:0008006" key="11">
    <source>
        <dbReference type="Google" id="ProtNLM"/>
    </source>
</evidence>
<dbReference type="Gene3D" id="3.10.350.10">
    <property type="entry name" value="LysM domain"/>
    <property type="match status" value="3"/>
</dbReference>
<dbReference type="OrthoDB" id="2281372at2759"/>
<dbReference type="PANTHER" id="PTHR34997:SF2">
    <property type="entry name" value="LYSM DOMAIN-CONTAINING PROTEIN-RELATED"/>
    <property type="match status" value="1"/>
</dbReference>
<evidence type="ECO:0000256" key="1">
    <source>
        <dbReference type="ARBA" id="ARBA00022669"/>
    </source>
</evidence>
<dbReference type="EMBL" id="AMYD01003108">
    <property type="protein sequence ID" value="EQB47088.1"/>
    <property type="molecule type" value="Genomic_DNA"/>
</dbReference>
<feature type="domain" description="LysM" evidence="8">
    <location>
        <begin position="226"/>
        <end position="272"/>
    </location>
</feature>
<protein>
    <recommendedName>
        <fullName evidence="11">WSC domain-containing protein</fullName>
    </recommendedName>
</protein>
<evidence type="ECO:0000256" key="4">
    <source>
        <dbReference type="ARBA" id="ARBA00044955"/>
    </source>
</evidence>
<dbReference type="InterPro" id="IPR036779">
    <property type="entry name" value="LysM_dom_sf"/>
</dbReference>
<keyword evidence="2 6" id="KW-0732">Signal</keyword>
<evidence type="ECO:0000256" key="5">
    <source>
        <dbReference type="SAM" id="MobiDB-lite"/>
    </source>
</evidence>
<dbReference type="PANTHER" id="PTHR34997">
    <property type="entry name" value="AM15"/>
    <property type="match status" value="1"/>
</dbReference>
<dbReference type="Pfam" id="PF01476">
    <property type="entry name" value="LysM"/>
    <property type="match status" value="2"/>
</dbReference>
<name>T0K2X3_COLGC</name>
<dbReference type="AlphaFoldDB" id="T0K2X3"/>
<dbReference type="GO" id="GO:0008061">
    <property type="term" value="F:chitin binding"/>
    <property type="evidence" value="ECO:0007669"/>
    <property type="project" value="UniProtKB-KW"/>
</dbReference>
<organism evidence="9 10">
    <name type="scientific">Colletotrichum gloeosporioides (strain Cg-14)</name>
    <name type="common">Anthracnose fungus</name>
    <name type="synonym">Glomerella cingulata</name>
    <dbReference type="NCBI Taxonomy" id="1237896"/>
    <lineage>
        <taxon>Eukaryota</taxon>
        <taxon>Fungi</taxon>
        <taxon>Dikarya</taxon>
        <taxon>Ascomycota</taxon>
        <taxon>Pezizomycotina</taxon>
        <taxon>Sordariomycetes</taxon>
        <taxon>Hypocreomycetidae</taxon>
        <taxon>Glomerellales</taxon>
        <taxon>Glomerellaceae</taxon>
        <taxon>Colletotrichum</taxon>
        <taxon>Colletotrichum gloeosporioides species complex</taxon>
    </lineage>
</organism>
<evidence type="ECO:0000256" key="3">
    <source>
        <dbReference type="ARBA" id="ARBA00023026"/>
    </source>
</evidence>
<feature type="domain" description="WSC" evidence="7">
    <location>
        <begin position="280"/>
        <end position="374"/>
    </location>
</feature>
<dbReference type="PROSITE" id="PS51782">
    <property type="entry name" value="LYSM"/>
    <property type="match status" value="2"/>
</dbReference>
<evidence type="ECO:0000256" key="6">
    <source>
        <dbReference type="SAM" id="SignalP"/>
    </source>
</evidence>
<proteinExistence type="inferred from homology"/>
<dbReference type="SMART" id="SM00321">
    <property type="entry name" value="WSC"/>
    <property type="match status" value="3"/>
</dbReference>
<dbReference type="PROSITE" id="PS51212">
    <property type="entry name" value="WSC"/>
    <property type="match status" value="3"/>
</dbReference>
<keyword evidence="3" id="KW-0843">Virulence</keyword>
<gene>
    <name evidence="9" type="ORF">CGLO_13797</name>
</gene>
<dbReference type="Pfam" id="PF01822">
    <property type="entry name" value="WSC"/>
    <property type="match status" value="3"/>
</dbReference>
<evidence type="ECO:0000313" key="10">
    <source>
        <dbReference type="Proteomes" id="UP000015530"/>
    </source>
</evidence>
<dbReference type="InterPro" id="IPR018392">
    <property type="entry name" value="LysM"/>
</dbReference>
<feature type="domain" description="LysM" evidence="8">
    <location>
        <begin position="148"/>
        <end position="194"/>
    </location>
</feature>
<dbReference type="CDD" id="cd00118">
    <property type="entry name" value="LysM"/>
    <property type="match status" value="2"/>
</dbReference>
<feature type="signal peptide" evidence="6">
    <location>
        <begin position="1"/>
        <end position="20"/>
    </location>
</feature>
<sequence>MNCLGRFLALSCFVVTLVSGRATQLVRRAVPNLPFDPNTISTCTDWWDNEGFLPCVDLITAWNIDISDFRRWNPSITADCGNFQVGMSYCIGAPAGPSPVSPTAPQQPSTSLRPSETSSSPPSTTTSPGNGIATPQPTQPGMVDNCNKFYFVKPGDTCQVVVSNAGISLEQFYAWNPSVGNTCSGLWADVNVCVGLIGQQGTPTTPSNGIKTPLPTQPGLVNNCYKFYLVKPGEICIDITAKTGVSLSQLNQWNPSIGNGCSGLWADVHICIGVFDKVPTHQPYGCFSEVSTRALSYAGLTGQTGMTVEFCAVYCMAEKGRQLFGVQFGGECWCGDSLTVGSVKVADGDCNMPCTGNAEQRCGGSERLHVYGRGGAAPLAYKYHGCYTEGTNTRALGIARLESASLTVAQCAQYCLAQTGTNHFAVEFGRECWCGNNLGTGAVSVPEAECNMPCAGNSGQTCGGSNRLNLYSKQLERPPMKFRYEGCFTELSTGGRALGGAVLADDGMTVEKCAKFCIDKGFSRFGVQFARECFCGAQRAAGSVAAPEGDCNMSCSGNSGQKCGGTSRLNVFLWP</sequence>
<dbReference type="STRING" id="1237896.T0K2X3"/>
<accession>T0K2X3</accession>
<dbReference type="InterPro" id="IPR052210">
    <property type="entry name" value="LysM1-like"/>
</dbReference>
<evidence type="ECO:0000313" key="9">
    <source>
        <dbReference type="EMBL" id="EQB47088.1"/>
    </source>
</evidence>
<feature type="domain" description="WSC" evidence="7">
    <location>
        <begin position="380"/>
        <end position="474"/>
    </location>
</feature>
<dbReference type="SUPFAM" id="SSF54106">
    <property type="entry name" value="LysM domain"/>
    <property type="match status" value="2"/>
</dbReference>
<reference evidence="10" key="1">
    <citation type="journal article" date="2013" name="Mol. Plant Microbe Interact.">
        <title>Global aspects of pacC regulation of pathogenicity genes in Colletotrichum gloeosporioides as revealed by transcriptome analysis.</title>
        <authorList>
            <person name="Alkan N."/>
            <person name="Meng X."/>
            <person name="Friedlander G."/>
            <person name="Reuveni E."/>
            <person name="Sukno S."/>
            <person name="Sherman A."/>
            <person name="Thon M."/>
            <person name="Fluhr R."/>
            <person name="Prusky D."/>
        </authorList>
    </citation>
    <scope>NUCLEOTIDE SEQUENCE [LARGE SCALE GENOMIC DNA]</scope>
    <source>
        <strain evidence="10">Cg-14</strain>
    </source>
</reference>
<evidence type="ECO:0000259" key="7">
    <source>
        <dbReference type="PROSITE" id="PS51212"/>
    </source>
</evidence>
<dbReference type="SMART" id="SM00257">
    <property type="entry name" value="LysM"/>
    <property type="match status" value="2"/>
</dbReference>
<feature type="domain" description="WSC" evidence="7">
    <location>
        <begin position="481"/>
        <end position="575"/>
    </location>
</feature>
<feature type="compositionally biased region" description="Low complexity" evidence="5">
    <location>
        <begin position="108"/>
        <end position="128"/>
    </location>
</feature>
<feature type="region of interest" description="Disordered" evidence="5">
    <location>
        <begin position="98"/>
        <end position="140"/>
    </location>
</feature>
<feature type="chain" id="PRO_5004566177" description="WSC domain-containing protein" evidence="6">
    <location>
        <begin position="21"/>
        <end position="575"/>
    </location>
</feature>
<evidence type="ECO:0000256" key="2">
    <source>
        <dbReference type="ARBA" id="ARBA00022729"/>
    </source>
</evidence>
<dbReference type="InterPro" id="IPR002889">
    <property type="entry name" value="WSC_carb-bd"/>
</dbReference>
<comment type="similarity">
    <text evidence="4">Belongs to the secreted LysM effector family.</text>
</comment>
<evidence type="ECO:0000259" key="8">
    <source>
        <dbReference type="PROSITE" id="PS51782"/>
    </source>
</evidence>
<dbReference type="Proteomes" id="UP000015530">
    <property type="component" value="Unassembled WGS sequence"/>
</dbReference>
<dbReference type="HOGENOM" id="CLU_545292_0_0_1"/>
<keyword evidence="1" id="KW-0147">Chitin-binding</keyword>
<comment type="caution">
    <text evidence="9">The sequence shown here is derived from an EMBL/GenBank/DDBJ whole genome shotgun (WGS) entry which is preliminary data.</text>
</comment>